<reference evidence="1" key="3">
    <citation type="submission" date="2023-05" db="EMBL/GenBank/DDBJ databases">
        <authorList>
            <person name="Smith C.H."/>
        </authorList>
    </citation>
    <scope>NUCLEOTIDE SEQUENCE</scope>
    <source>
        <strain evidence="1">CHS0354</strain>
        <tissue evidence="1">Mantle</tissue>
    </source>
</reference>
<reference evidence="1" key="2">
    <citation type="journal article" date="2021" name="Genome Biol. Evol.">
        <title>Developing a high-quality reference genome for a parasitic bivalve with doubly uniparental inheritance (Bivalvia: Unionida).</title>
        <authorList>
            <person name="Smith C.H."/>
        </authorList>
    </citation>
    <scope>NUCLEOTIDE SEQUENCE</scope>
    <source>
        <strain evidence="1">CHS0354</strain>
        <tissue evidence="1">Mantle</tissue>
    </source>
</reference>
<keyword evidence="2" id="KW-1185">Reference proteome</keyword>
<gene>
    <name evidence="1" type="ORF">CHS0354_038254</name>
</gene>
<proteinExistence type="predicted"/>
<organism evidence="1 2">
    <name type="scientific">Potamilus streckersoni</name>
    <dbReference type="NCBI Taxonomy" id="2493646"/>
    <lineage>
        <taxon>Eukaryota</taxon>
        <taxon>Metazoa</taxon>
        <taxon>Spiralia</taxon>
        <taxon>Lophotrochozoa</taxon>
        <taxon>Mollusca</taxon>
        <taxon>Bivalvia</taxon>
        <taxon>Autobranchia</taxon>
        <taxon>Heteroconchia</taxon>
        <taxon>Palaeoheterodonta</taxon>
        <taxon>Unionida</taxon>
        <taxon>Unionoidea</taxon>
        <taxon>Unionidae</taxon>
        <taxon>Ambleminae</taxon>
        <taxon>Lampsilini</taxon>
        <taxon>Potamilus</taxon>
    </lineage>
</organism>
<accession>A0AAE0T1I4</accession>
<comment type="caution">
    <text evidence="1">The sequence shown here is derived from an EMBL/GenBank/DDBJ whole genome shotgun (WGS) entry which is preliminary data.</text>
</comment>
<protein>
    <submittedName>
        <fullName evidence="1">Uncharacterized protein</fullName>
    </submittedName>
</protein>
<feature type="non-terminal residue" evidence="1">
    <location>
        <position position="1"/>
    </location>
</feature>
<evidence type="ECO:0000313" key="1">
    <source>
        <dbReference type="EMBL" id="KAK3601684.1"/>
    </source>
</evidence>
<reference evidence="1" key="1">
    <citation type="journal article" date="2021" name="Genome Biol. Evol.">
        <title>A High-Quality Reference Genome for a Parasitic Bivalve with Doubly Uniparental Inheritance (Bivalvia: Unionida).</title>
        <authorList>
            <person name="Smith C.H."/>
        </authorList>
    </citation>
    <scope>NUCLEOTIDE SEQUENCE</scope>
    <source>
        <strain evidence="1">CHS0354</strain>
    </source>
</reference>
<dbReference type="EMBL" id="JAEAOA010002230">
    <property type="protein sequence ID" value="KAK3601684.1"/>
    <property type="molecule type" value="Genomic_DNA"/>
</dbReference>
<dbReference type="AlphaFoldDB" id="A0AAE0T1I4"/>
<sequence>TVNSKQNTLTDYDEIKTATVCRSTADFNFSNELEFDDMPCNQSDVAHLRHQSCRTTLPPVYYQERCYSCVLPLF</sequence>
<evidence type="ECO:0000313" key="2">
    <source>
        <dbReference type="Proteomes" id="UP001195483"/>
    </source>
</evidence>
<dbReference type="Proteomes" id="UP001195483">
    <property type="component" value="Unassembled WGS sequence"/>
</dbReference>
<name>A0AAE0T1I4_9BIVA</name>